<accession>A0A8A1M6A3</accession>
<proteinExistence type="predicted"/>
<dbReference type="EMBL" id="CP069109">
    <property type="protein sequence ID" value="QSS59717.1"/>
    <property type="molecule type" value="Genomic_DNA"/>
</dbReference>
<dbReference type="AlphaFoldDB" id="A0A8A1M6A3"/>
<reference evidence="1" key="1">
    <citation type="submission" date="2021-01" db="EMBL/GenBank/DDBJ databases">
        <title>Chromosome-level genome assembly of a human fungal pathogen reveals clustering of transcriptionally co-regulated genes.</title>
        <authorList>
            <person name="Voorhies M."/>
            <person name="Cohen S."/>
            <person name="Shea T.P."/>
            <person name="Petrus S."/>
            <person name="Munoz J.F."/>
            <person name="Poplawski S."/>
            <person name="Goldman W.E."/>
            <person name="Michael T."/>
            <person name="Cuomo C.A."/>
            <person name="Sil A."/>
            <person name="Beyhan S."/>
        </authorList>
    </citation>
    <scope>NUCLEOTIDE SEQUENCE</scope>
    <source>
        <strain evidence="1">WU24</strain>
    </source>
</reference>
<dbReference type="OrthoDB" id="1274115at2759"/>
<sequence>MKNNNNNNNDSLQRFLVLDGKQPGDPAKAVERIMEVINGTGMGEGKTGFLRLPLGLDCVLRTQQKIASVQQNFAAMQETAASTNFD</sequence>
<gene>
    <name evidence="1" type="ORF">I7I51_09153</name>
</gene>
<dbReference type="VEuPathDB" id="FungiDB:I7I51_09153"/>
<name>A0A8A1M6A3_AJECA</name>
<protein>
    <submittedName>
        <fullName evidence="1">Uncharacterized protein</fullName>
    </submittedName>
</protein>
<organism evidence="1 2">
    <name type="scientific">Ajellomyces capsulatus</name>
    <name type="common">Darling's disease fungus</name>
    <name type="synonym">Histoplasma capsulatum</name>
    <dbReference type="NCBI Taxonomy" id="5037"/>
    <lineage>
        <taxon>Eukaryota</taxon>
        <taxon>Fungi</taxon>
        <taxon>Dikarya</taxon>
        <taxon>Ascomycota</taxon>
        <taxon>Pezizomycotina</taxon>
        <taxon>Eurotiomycetes</taxon>
        <taxon>Eurotiomycetidae</taxon>
        <taxon>Onygenales</taxon>
        <taxon>Ajellomycetaceae</taxon>
        <taxon>Histoplasma</taxon>
    </lineage>
</organism>
<evidence type="ECO:0000313" key="2">
    <source>
        <dbReference type="Proteomes" id="UP000663671"/>
    </source>
</evidence>
<dbReference type="Proteomes" id="UP000663671">
    <property type="component" value="Chromosome 2"/>
</dbReference>
<evidence type="ECO:0000313" key="1">
    <source>
        <dbReference type="EMBL" id="QSS59717.1"/>
    </source>
</evidence>